<evidence type="ECO:0000313" key="2">
    <source>
        <dbReference type="Proteomes" id="UP000035035"/>
    </source>
</evidence>
<dbReference type="AlphaFoldDB" id="W9D6R6"/>
<name>W9D6R6_9ACTN</name>
<dbReference type="Proteomes" id="UP000035035">
    <property type="component" value="Unassembled WGS sequence"/>
</dbReference>
<protein>
    <submittedName>
        <fullName evidence="1">Uncharacterized protein</fullName>
    </submittedName>
</protein>
<dbReference type="HOGENOM" id="CLU_3365215_0_0_11"/>
<reference evidence="1 2" key="1">
    <citation type="journal article" date="2014" name="Genome Announc.">
        <title>Draft Genome Sequence of Gordonia alkanivorans Strain CGMCC6845, a Halotolerant Hydrocarbon-Degrading Bacterium.</title>
        <authorList>
            <person name="Wang X."/>
            <person name="Jin D."/>
            <person name="Zhou L."/>
            <person name="Wu L."/>
            <person name="An W."/>
            <person name="Zhao L."/>
        </authorList>
    </citation>
    <scope>NUCLEOTIDE SEQUENCE [LARGE SCALE GENOMIC DNA]</scope>
    <source>
        <strain evidence="1 2">CGMCC 6845</strain>
    </source>
</reference>
<dbReference type="EMBL" id="AYXO01000073">
    <property type="protein sequence ID" value="ETA04883.1"/>
    <property type="molecule type" value="Genomic_DNA"/>
</dbReference>
<organism evidence="1 2">
    <name type="scientific">Gordonia alkanivorans CGMCC 6845</name>
    <dbReference type="NCBI Taxonomy" id="1423140"/>
    <lineage>
        <taxon>Bacteria</taxon>
        <taxon>Bacillati</taxon>
        <taxon>Actinomycetota</taxon>
        <taxon>Actinomycetes</taxon>
        <taxon>Mycobacteriales</taxon>
        <taxon>Gordoniaceae</taxon>
        <taxon>Gordonia</taxon>
    </lineage>
</organism>
<sequence>MAVIGSAVIRLKGAPHQRRLGIVPAYVRQESEFSP</sequence>
<keyword evidence="2" id="KW-1185">Reference proteome</keyword>
<comment type="caution">
    <text evidence="1">The sequence shown here is derived from an EMBL/GenBank/DDBJ whole genome shotgun (WGS) entry which is preliminary data.</text>
</comment>
<evidence type="ECO:0000313" key="1">
    <source>
        <dbReference type="EMBL" id="ETA04883.1"/>
    </source>
</evidence>
<proteinExistence type="predicted"/>
<accession>W9D6R6</accession>
<gene>
    <name evidence="1" type="ORF">V525_21480</name>
</gene>